<dbReference type="GO" id="GO:0097367">
    <property type="term" value="F:carbohydrate derivative binding"/>
    <property type="evidence" value="ECO:0007669"/>
    <property type="project" value="InterPro"/>
</dbReference>
<dbReference type="InterPro" id="IPR047640">
    <property type="entry name" value="RpiR-like"/>
</dbReference>
<evidence type="ECO:0000256" key="2">
    <source>
        <dbReference type="ARBA" id="ARBA00023125"/>
    </source>
</evidence>
<dbReference type="InterPro" id="IPR000281">
    <property type="entry name" value="HTH_RpiR"/>
</dbReference>
<evidence type="ECO:0000256" key="3">
    <source>
        <dbReference type="ARBA" id="ARBA00023163"/>
    </source>
</evidence>
<dbReference type="InterPro" id="IPR036388">
    <property type="entry name" value="WH-like_DNA-bd_sf"/>
</dbReference>
<dbReference type="GO" id="GO:0003700">
    <property type="term" value="F:DNA-binding transcription factor activity"/>
    <property type="evidence" value="ECO:0007669"/>
    <property type="project" value="InterPro"/>
</dbReference>
<dbReference type="InterPro" id="IPR046348">
    <property type="entry name" value="SIS_dom_sf"/>
</dbReference>
<dbReference type="InterPro" id="IPR001347">
    <property type="entry name" value="SIS_dom"/>
</dbReference>
<dbReference type="InterPro" id="IPR009057">
    <property type="entry name" value="Homeodomain-like_sf"/>
</dbReference>
<dbReference type="AlphaFoldDB" id="A0A6N7QPR7"/>
<dbReference type="PANTHER" id="PTHR30514">
    <property type="entry name" value="GLUCOKINASE"/>
    <property type="match status" value="1"/>
</dbReference>
<dbReference type="SUPFAM" id="SSF46689">
    <property type="entry name" value="Homeodomain-like"/>
    <property type="match status" value="1"/>
</dbReference>
<dbReference type="PANTHER" id="PTHR30514:SF18">
    <property type="entry name" value="RPIR-FAMILY TRANSCRIPTIONAL REGULATOR"/>
    <property type="match status" value="1"/>
</dbReference>
<dbReference type="SUPFAM" id="SSF53697">
    <property type="entry name" value="SIS domain"/>
    <property type="match status" value="1"/>
</dbReference>
<dbReference type="EMBL" id="WJPP01000001">
    <property type="protein sequence ID" value="MRH77690.1"/>
    <property type="molecule type" value="Genomic_DNA"/>
</dbReference>
<dbReference type="RefSeq" id="WP_172973150.1">
    <property type="nucleotide sequence ID" value="NZ_WJPP01000001.1"/>
</dbReference>
<dbReference type="Pfam" id="PF01418">
    <property type="entry name" value="HTH_6"/>
    <property type="match status" value="1"/>
</dbReference>
<dbReference type="Pfam" id="PF01380">
    <property type="entry name" value="SIS"/>
    <property type="match status" value="1"/>
</dbReference>
<comment type="caution">
    <text evidence="5">The sequence shown here is derived from an EMBL/GenBank/DDBJ whole genome shotgun (WGS) entry which is preliminary data.</text>
</comment>
<proteinExistence type="predicted"/>
<gene>
    <name evidence="5" type="ORF">GH984_03125</name>
</gene>
<dbReference type="GO" id="GO:0003677">
    <property type="term" value="F:DNA binding"/>
    <property type="evidence" value="ECO:0007669"/>
    <property type="project" value="UniProtKB-KW"/>
</dbReference>
<reference evidence="5 6" key="1">
    <citation type="submission" date="2019-11" db="EMBL/GenBank/DDBJ databases">
        <authorList>
            <person name="Zhang X.Y."/>
        </authorList>
    </citation>
    <scope>NUCLEOTIDE SEQUENCE [LARGE SCALE GENOMIC DNA]</scope>
    <source>
        <strain evidence="5 6">C176</strain>
    </source>
</reference>
<dbReference type="InterPro" id="IPR035472">
    <property type="entry name" value="RpiR-like_SIS"/>
</dbReference>
<evidence type="ECO:0000259" key="4">
    <source>
        <dbReference type="PROSITE" id="PS51071"/>
    </source>
</evidence>
<dbReference type="Gene3D" id="3.40.50.10490">
    <property type="entry name" value="Glucose-6-phosphate isomerase like protein, domain 1"/>
    <property type="match status" value="1"/>
</dbReference>
<keyword evidence="6" id="KW-1185">Reference proteome</keyword>
<dbReference type="CDD" id="cd05013">
    <property type="entry name" value="SIS_RpiR"/>
    <property type="match status" value="1"/>
</dbReference>
<dbReference type="PROSITE" id="PS51071">
    <property type="entry name" value="HTH_RPIR"/>
    <property type="match status" value="1"/>
</dbReference>
<name>A0A6N7QPR7_9GAMM</name>
<evidence type="ECO:0000313" key="6">
    <source>
        <dbReference type="Proteomes" id="UP000433788"/>
    </source>
</evidence>
<dbReference type="Proteomes" id="UP000433788">
    <property type="component" value="Unassembled WGS sequence"/>
</dbReference>
<dbReference type="Gene3D" id="1.10.10.10">
    <property type="entry name" value="Winged helix-like DNA-binding domain superfamily/Winged helix DNA-binding domain"/>
    <property type="match status" value="1"/>
</dbReference>
<keyword evidence="1" id="KW-0805">Transcription regulation</keyword>
<organism evidence="5 6">
    <name type="scientific">Spiribacter salilacus</name>
    <dbReference type="NCBI Taxonomy" id="2664894"/>
    <lineage>
        <taxon>Bacteria</taxon>
        <taxon>Pseudomonadati</taxon>
        <taxon>Pseudomonadota</taxon>
        <taxon>Gammaproteobacteria</taxon>
        <taxon>Chromatiales</taxon>
        <taxon>Ectothiorhodospiraceae</taxon>
        <taxon>Spiribacter</taxon>
    </lineage>
</organism>
<accession>A0A6N7QPR7</accession>
<protein>
    <submittedName>
        <fullName evidence="5">SIS domain-containing protein</fullName>
    </submittedName>
</protein>
<evidence type="ECO:0000313" key="5">
    <source>
        <dbReference type="EMBL" id="MRH77690.1"/>
    </source>
</evidence>
<keyword evidence="3" id="KW-0804">Transcription</keyword>
<feature type="domain" description="HTH rpiR-type" evidence="4">
    <location>
        <begin position="18"/>
        <end position="94"/>
    </location>
</feature>
<evidence type="ECO:0000256" key="1">
    <source>
        <dbReference type="ARBA" id="ARBA00023015"/>
    </source>
</evidence>
<keyword evidence="2" id="KW-0238">DNA-binding</keyword>
<sequence>MNLPARPDATGAEKEPLLTVADRVHKLLDRLTPAEHKAARVLLDNYPLIGLESLGKVAARAKVSHPTVLRFVNKLGYDGYPAFQSALRTELKSRLQSPLSKKTKHDLRGDAPDFLQNFADAICSNVQQGIGSLPRQQFESVLAMLADPSQSIYLLGGRITDAIAQYFYMHLRVLRSGVNQITGPSISWPDYLVDLDSTKRLIVFDVRRYQPDVIQFAQEAARRDCHVVLFTDQWLSPIASVAKDVFIAHIDVPSNWDSMSAMMAQVEALIAALNYRDWPRLEPRMQEHEAVRMHYQQIMKPPS</sequence>
<dbReference type="GO" id="GO:1901135">
    <property type="term" value="P:carbohydrate derivative metabolic process"/>
    <property type="evidence" value="ECO:0007669"/>
    <property type="project" value="InterPro"/>
</dbReference>